<keyword evidence="1" id="KW-0812">Transmembrane</keyword>
<accession>A0A2M6WC91</accession>
<comment type="caution">
    <text evidence="2">The sequence shown here is derived from an EMBL/GenBank/DDBJ whole genome shotgun (WGS) entry which is preliminary data.</text>
</comment>
<evidence type="ECO:0000256" key="1">
    <source>
        <dbReference type="SAM" id="Phobius"/>
    </source>
</evidence>
<proteinExistence type="predicted"/>
<dbReference type="EMBL" id="PFBO01000078">
    <property type="protein sequence ID" value="PIT90419.1"/>
    <property type="molecule type" value="Genomic_DNA"/>
</dbReference>
<dbReference type="AlphaFoldDB" id="A0A2M6WC91"/>
<name>A0A2M6WC91_9BACT</name>
<feature type="transmembrane region" description="Helical" evidence="1">
    <location>
        <begin position="31"/>
        <end position="55"/>
    </location>
</feature>
<organism evidence="2 3">
    <name type="scientific">Candidatus Komeilibacteria bacterium CG10_big_fil_rev_8_21_14_0_10_41_13</name>
    <dbReference type="NCBI Taxonomy" id="1974476"/>
    <lineage>
        <taxon>Bacteria</taxon>
        <taxon>Candidatus Komeiliibacteriota</taxon>
    </lineage>
</organism>
<evidence type="ECO:0000313" key="3">
    <source>
        <dbReference type="Proteomes" id="UP000230543"/>
    </source>
</evidence>
<sequence length="113" mass="12577">MDEQIKKLLEQNLAYSKQIYLMNKKIKKYILFGKVMSLVYLLLIIIPIILGVVYLPGILSQGLGQIIPSALGNQSGLQAILGDSVNQADLIKTIKEQGGPLESYKNILDLYNQ</sequence>
<keyword evidence="1" id="KW-1133">Transmembrane helix</keyword>
<dbReference type="Proteomes" id="UP000230543">
    <property type="component" value="Unassembled WGS sequence"/>
</dbReference>
<evidence type="ECO:0000313" key="2">
    <source>
        <dbReference type="EMBL" id="PIT90419.1"/>
    </source>
</evidence>
<reference evidence="3" key="1">
    <citation type="submission" date="2017-09" db="EMBL/GenBank/DDBJ databases">
        <title>Depth-based differentiation of microbial function through sediment-hosted aquifers and enrichment of novel symbionts in the deep terrestrial subsurface.</title>
        <authorList>
            <person name="Probst A.J."/>
            <person name="Ladd B."/>
            <person name="Jarett J.K."/>
            <person name="Geller-Mcgrath D.E."/>
            <person name="Sieber C.M.K."/>
            <person name="Emerson J.B."/>
            <person name="Anantharaman K."/>
            <person name="Thomas B.C."/>
            <person name="Malmstrom R."/>
            <person name="Stieglmeier M."/>
            <person name="Klingl A."/>
            <person name="Woyke T."/>
            <person name="Ryan C.M."/>
            <person name="Banfield J.F."/>
        </authorList>
    </citation>
    <scope>NUCLEOTIDE SEQUENCE [LARGE SCALE GENOMIC DNA]</scope>
</reference>
<keyword evidence="1" id="KW-0472">Membrane</keyword>
<gene>
    <name evidence="2" type="ORF">COU22_02290</name>
</gene>
<protein>
    <submittedName>
        <fullName evidence="2">Uncharacterized protein</fullName>
    </submittedName>
</protein>